<dbReference type="Proteomes" id="UP000647980">
    <property type="component" value="Unassembled WGS sequence"/>
</dbReference>
<dbReference type="InterPro" id="IPR051599">
    <property type="entry name" value="Cell_Envelope_Assoc"/>
</dbReference>
<dbReference type="PANTHER" id="PTHR30336:SF20">
    <property type="entry name" value="DUF218 DOMAIN-CONTAINING PROTEIN"/>
    <property type="match status" value="1"/>
</dbReference>
<dbReference type="PANTHER" id="PTHR30336">
    <property type="entry name" value="INNER MEMBRANE PROTEIN, PROBABLE PERMEASE"/>
    <property type="match status" value="1"/>
</dbReference>
<dbReference type="EMBL" id="JADGLW010000002">
    <property type="protein sequence ID" value="MBF0753121.1"/>
    <property type="molecule type" value="Genomic_DNA"/>
</dbReference>
<dbReference type="Gene3D" id="3.40.50.620">
    <property type="entry name" value="HUPs"/>
    <property type="match status" value="1"/>
</dbReference>
<proteinExistence type="predicted"/>
<dbReference type="Pfam" id="PF02698">
    <property type="entry name" value="DUF218"/>
    <property type="match status" value="1"/>
</dbReference>
<dbReference type="InterPro" id="IPR003848">
    <property type="entry name" value="DUF218"/>
</dbReference>
<feature type="domain" description="DUF218" evidence="1">
    <location>
        <begin position="37"/>
        <end position="174"/>
    </location>
</feature>
<accession>A0ABR9XVZ4</accession>
<evidence type="ECO:0000313" key="2">
    <source>
        <dbReference type="EMBL" id="MBF0753121.1"/>
    </source>
</evidence>
<dbReference type="CDD" id="cd06259">
    <property type="entry name" value="YdcF-like"/>
    <property type="match status" value="1"/>
</dbReference>
<dbReference type="RefSeq" id="WP_135096435.1">
    <property type="nucleotide sequence ID" value="NZ_JADGLW010000002.1"/>
</dbReference>
<gene>
    <name evidence="2" type="ORF">IR135_02460</name>
</gene>
<sequence length="188" mass="21631">MKKKLLIAAGIIVSVLLLISLADSFNHNYSDNPEDSDVIVMIGGDTGRLKRAAELYQDGYADYVMITPVINIPGLEQNIEAAEDYGIPENALIADYTAESTYTNATAIIDYMEENNMISALIVTSDYHIKRTKYIFEKENDGRFTFKYVAALSKNGERWYDTSDSFFIWWSEYIKIWWYRFGLYRFTG</sequence>
<comment type="caution">
    <text evidence="2">The sequence shown here is derived from an EMBL/GenBank/DDBJ whole genome shotgun (WGS) entry which is preliminary data.</text>
</comment>
<evidence type="ECO:0000259" key="1">
    <source>
        <dbReference type="Pfam" id="PF02698"/>
    </source>
</evidence>
<protein>
    <submittedName>
        <fullName evidence="2">YdcF family protein</fullName>
    </submittedName>
</protein>
<organism evidence="2 3">
    <name type="scientific">Jeotgalicoccus nanhaiensis</name>
    <dbReference type="NCBI Taxonomy" id="568603"/>
    <lineage>
        <taxon>Bacteria</taxon>
        <taxon>Bacillati</taxon>
        <taxon>Bacillota</taxon>
        <taxon>Bacilli</taxon>
        <taxon>Bacillales</taxon>
        <taxon>Staphylococcaceae</taxon>
        <taxon>Jeotgalicoccus</taxon>
    </lineage>
</organism>
<evidence type="ECO:0000313" key="3">
    <source>
        <dbReference type="Proteomes" id="UP000647980"/>
    </source>
</evidence>
<name>A0ABR9XVZ4_9STAP</name>
<dbReference type="InterPro" id="IPR014729">
    <property type="entry name" value="Rossmann-like_a/b/a_fold"/>
</dbReference>
<reference evidence="2 3" key="1">
    <citation type="submission" date="2020-10" db="EMBL/GenBank/DDBJ databases">
        <title>Mouse Oral microbiota.</title>
        <authorList>
            <person name="Joseph S."/>
            <person name="Aduse-Opoku J."/>
        </authorList>
    </citation>
    <scope>NUCLEOTIDE SEQUENCE [LARGE SCALE GENOMIC DNA]</scope>
    <source>
        <strain evidence="2 3">19428wE5_W307</strain>
    </source>
</reference>
<keyword evidence="3" id="KW-1185">Reference proteome</keyword>